<proteinExistence type="predicted"/>
<dbReference type="PANTHER" id="PTHR37574">
    <property type="entry name" value="LIPASE B"/>
    <property type="match status" value="1"/>
</dbReference>
<evidence type="ECO:0008006" key="3">
    <source>
        <dbReference type="Google" id="ProtNLM"/>
    </source>
</evidence>
<evidence type="ECO:0000313" key="1">
    <source>
        <dbReference type="EMBL" id="KAK5701512.1"/>
    </source>
</evidence>
<reference evidence="1" key="1">
    <citation type="submission" date="2023-08" db="EMBL/GenBank/DDBJ databases">
        <title>Black Yeasts Isolated from many extreme environments.</title>
        <authorList>
            <person name="Coleine C."/>
            <person name="Stajich J.E."/>
            <person name="Selbmann L."/>
        </authorList>
    </citation>
    <scope>NUCLEOTIDE SEQUENCE</scope>
    <source>
        <strain evidence="1">CCFEE 5810</strain>
    </source>
</reference>
<evidence type="ECO:0000313" key="2">
    <source>
        <dbReference type="Proteomes" id="UP001310594"/>
    </source>
</evidence>
<dbReference type="InterPro" id="IPR053228">
    <property type="entry name" value="Stereospecific_Lipase"/>
</dbReference>
<dbReference type="SUPFAM" id="SSF53474">
    <property type="entry name" value="alpha/beta-Hydrolases"/>
    <property type="match status" value="1"/>
</dbReference>
<name>A0AAN7WBQ2_9PEZI</name>
<dbReference type="Gene3D" id="3.40.50.1820">
    <property type="entry name" value="alpha/beta hydrolase"/>
    <property type="match status" value="1"/>
</dbReference>
<dbReference type="Proteomes" id="UP001310594">
    <property type="component" value="Unassembled WGS sequence"/>
</dbReference>
<protein>
    <recommendedName>
        <fullName evidence="3">Triacylglycerol lipase</fullName>
    </recommendedName>
</protein>
<accession>A0AAN7WBQ2</accession>
<dbReference type="AlphaFoldDB" id="A0AAN7WBQ2"/>
<comment type="caution">
    <text evidence="1">The sequence shown here is derived from an EMBL/GenBank/DDBJ whole genome shotgun (WGS) entry which is preliminary data.</text>
</comment>
<gene>
    <name evidence="1" type="ORF">LTR97_004327</name>
</gene>
<dbReference type="EMBL" id="JAVRQU010000006">
    <property type="protein sequence ID" value="KAK5701512.1"/>
    <property type="molecule type" value="Genomic_DNA"/>
</dbReference>
<dbReference type="InterPro" id="IPR029058">
    <property type="entry name" value="AB_hydrolase_fold"/>
</dbReference>
<organism evidence="1 2">
    <name type="scientific">Elasticomyces elasticus</name>
    <dbReference type="NCBI Taxonomy" id="574655"/>
    <lineage>
        <taxon>Eukaryota</taxon>
        <taxon>Fungi</taxon>
        <taxon>Dikarya</taxon>
        <taxon>Ascomycota</taxon>
        <taxon>Pezizomycotina</taxon>
        <taxon>Dothideomycetes</taxon>
        <taxon>Dothideomycetidae</taxon>
        <taxon>Mycosphaerellales</taxon>
        <taxon>Teratosphaeriaceae</taxon>
        <taxon>Elasticomyces</taxon>
    </lineage>
</organism>
<sequence>MLIPTLSYLAITASLSSAKLLDSSLSDAQIISAAALVNSSASFTSFLNTIALGSKPSSAFTAVNGIASDLNRSATNPIALVGLLRRDGLAVDLDPSTEQLSGCGYPCSDNNVNKREPVPRAYTHAEGDAPWSVPEAQLRAALYFPPAYSYGQKTPIVFIPGTGNYGKQSFFRNMGKKFGDGDIADPVYLNIPRYLLRDAQISAEYVAYAAKYISGVSKGQKVAVMTWSQGSVDTHWALKYWPSARSKVADVINISGDYKGFDSGFEAIGKASESLWQQLPSSKFLATLRADGGDSAYLPTTSIMSTTDNVVPQLGGPAASGYIRDARNVGVTNVFIQETCALQPGGVPYTHEGAMSSNLAFDLAVDAITHEGPGRLDRLNLAKTCSFAATEGLTALDVVYTAGATTQALYNILAASGATGEPLIKPYAA</sequence>
<dbReference type="PANTHER" id="PTHR37574:SF1">
    <property type="entry name" value="LIPASE B"/>
    <property type="match status" value="1"/>
</dbReference>